<dbReference type="EMBL" id="JBBHLL010000024">
    <property type="protein sequence ID" value="KAK7828745.1"/>
    <property type="molecule type" value="Genomic_DNA"/>
</dbReference>
<comment type="caution">
    <text evidence="2">The sequence shown here is derived from an EMBL/GenBank/DDBJ whole genome shotgun (WGS) entry which is preliminary data.</text>
</comment>
<feature type="transmembrane region" description="Helical" evidence="1">
    <location>
        <begin position="30"/>
        <end position="53"/>
    </location>
</feature>
<name>A0AAW0JQM6_MYOGA</name>
<gene>
    <name evidence="2" type="ORF">U0070_006530</name>
</gene>
<organism evidence="2 3">
    <name type="scientific">Myodes glareolus</name>
    <name type="common">Bank vole</name>
    <name type="synonym">Clethrionomys glareolus</name>
    <dbReference type="NCBI Taxonomy" id="447135"/>
    <lineage>
        <taxon>Eukaryota</taxon>
        <taxon>Metazoa</taxon>
        <taxon>Chordata</taxon>
        <taxon>Craniata</taxon>
        <taxon>Vertebrata</taxon>
        <taxon>Euteleostomi</taxon>
        <taxon>Mammalia</taxon>
        <taxon>Eutheria</taxon>
        <taxon>Euarchontoglires</taxon>
        <taxon>Glires</taxon>
        <taxon>Rodentia</taxon>
        <taxon>Myomorpha</taxon>
        <taxon>Muroidea</taxon>
        <taxon>Cricetidae</taxon>
        <taxon>Arvicolinae</taxon>
        <taxon>Myodes</taxon>
    </lineage>
</organism>
<keyword evidence="3" id="KW-1185">Reference proteome</keyword>
<protein>
    <recommendedName>
        <fullName evidence="4">NADH dehydrogenase subunit 1</fullName>
    </recommendedName>
</protein>
<sequence length="54" mass="6443">MSIWGIFSGIFKIFLDFCLYIMISDFVNFLGFLSVFMCVCVHVFLCFFIFFLLF</sequence>
<keyword evidence="1" id="KW-0472">Membrane</keyword>
<keyword evidence="1" id="KW-0812">Transmembrane</keyword>
<evidence type="ECO:0000256" key="1">
    <source>
        <dbReference type="SAM" id="Phobius"/>
    </source>
</evidence>
<reference evidence="2 3" key="1">
    <citation type="journal article" date="2023" name="bioRxiv">
        <title>Conserved and derived expression patterns and positive selection on dental genes reveal complex evolutionary context of ever-growing rodent molars.</title>
        <authorList>
            <person name="Calamari Z.T."/>
            <person name="Song A."/>
            <person name="Cohen E."/>
            <person name="Akter M."/>
            <person name="Roy R.D."/>
            <person name="Hallikas O."/>
            <person name="Christensen M.M."/>
            <person name="Li P."/>
            <person name="Marangoni P."/>
            <person name="Jernvall J."/>
            <person name="Klein O.D."/>
        </authorList>
    </citation>
    <scope>NUCLEOTIDE SEQUENCE [LARGE SCALE GENOMIC DNA]</scope>
    <source>
        <strain evidence="2">V071</strain>
    </source>
</reference>
<dbReference type="Proteomes" id="UP001488838">
    <property type="component" value="Unassembled WGS sequence"/>
</dbReference>
<proteinExistence type="predicted"/>
<evidence type="ECO:0000313" key="2">
    <source>
        <dbReference type="EMBL" id="KAK7828745.1"/>
    </source>
</evidence>
<evidence type="ECO:0008006" key="4">
    <source>
        <dbReference type="Google" id="ProtNLM"/>
    </source>
</evidence>
<evidence type="ECO:0000313" key="3">
    <source>
        <dbReference type="Proteomes" id="UP001488838"/>
    </source>
</evidence>
<accession>A0AAW0JQM6</accession>
<dbReference type="AlphaFoldDB" id="A0AAW0JQM6"/>
<keyword evidence="1" id="KW-1133">Transmembrane helix</keyword>
<feature type="transmembrane region" description="Helical" evidence="1">
    <location>
        <begin position="6"/>
        <end position="23"/>
    </location>
</feature>